<sequence length="514" mass="58361">MYSVLGSTDSGPSFSLHEEDNGPPKGDRKQPMVELIESNTKLNHDLDQVRKEYKQCLDDIESTKENTEQIVHEERVTIEEQTKNAIEEQEDLLKKLETAQSEDLVKIQIEEQKSKEMRDQAHERLRVAQESANDRYSQFMVRCGEYRIKIQQLALQGECLGMKQNLAPLLACAVLQGHNYQESTKDGEHMEAVSNTLHYSRWEQNFDSIVASLWESAGLASDAVDEDEDELNEALKELEKQKGRTGIAQTKLEHILKEKNVVIEEREKRDNEKKNVMGQFHRLNDDVIKLRSQIETIQQQTKEANGMTLAYKTSVESMVQKREATTAAVRTIGNPYTKGRTSDSAPIVGVGDGEGTISTKSRTITPQPNTRRSRKKIQFTQDGRNSNVKRARRSTTPLNQAHSTGKPPSTQQFPHRAGRVRSSRFGASLRVSNLGIMRAPNGDDNEGDLPRSEPTNVFQNSESEEEERFTVEQRRSEPMQISRCAATEENNDTGMEEDEDEDTLFSYVAFPKKK</sequence>
<dbReference type="AlphaFoldDB" id="A0A9K3PMS7"/>
<feature type="compositionally biased region" description="Basic and acidic residues" evidence="2">
    <location>
        <begin position="468"/>
        <end position="477"/>
    </location>
</feature>
<feature type="compositionally biased region" description="Polar residues" evidence="2">
    <location>
        <begin position="1"/>
        <end position="13"/>
    </location>
</feature>
<feature type="region of interest" description="Disordered" evidence="2">
    <location>
        <begin position="1"/>
        <end position="31"/>
    </location>
</feature>
<dbReference type="Proteomes" id="UP000693970">
    <property type="component" value="Unassembled WGS sequence"/>
</dbReference>
<comment type="caution">
    <text evidence="3">The sequence shown here is derived from an EMBL/GenBank/DDBJ whole genome shotgun (WGS) entry which is preliminary data.</text>
</comment>
<feature type="compositionally biased region" description="Basic and acidic residues" evidence="2">
    <location>
        <begin position="16"/>
        <end position="31"/>
    </location>
</feature>
<reference evidence="3" key="1">
    <citation type="journal article" date="2021" name="Sci. Rep.">
        <title>Diploid genomic architecture of Nitzschia inconspicua, an elite biomass production diatom.</title>
        <authorList>
            <person name="Oliver A."/>
            <person name="Podell S."/>
            <person name="Pinowska A."/>
            <person name="Traller J.C."/>
            <person name="Smith S.R."/>
            <person name="McClure R."/>
            <person name="Beliaev A."/>
            <person name="Bohutskyi P."/>
            <person name="Hill E.A."/>
            <person name="Rabines A."/>
            <person name="Zheng H."/>
            <person name="Allen L.Z."/>
            <person name="Kuo A."/>
            <person name="Grigoriev I.V."/>
            <person name="Allen A.E."/>
            <person name="Hazlebeck D."/>
            <person name="Allen E.E."/>
        </authorList>
    </citation>
    <scope>NUCLEOTIDE SEQUENCE</scope>
    <source>
        <strain evidence="3">Hildebrandi</strain>
    </source>
</reference>
<feature type="compositionally biased region" description="Acidic residues" evidence="2">
    <location>
        <begin position="489"/>
        <end position="503"/>
    </location>
</feature>
<evidence type="ECO:0000256" key="2">
    <source>
        <dbReference type="SAM" id="MobiDB-lite"/>
    </source>
</evidence>
<feature type="region of interest" description="Disordered" evidence="2">
    <location>
        <begin position="332"/>
        <end position="504"/>
    </location>
</feature>
<accession>A0A9K3PMS7</accession>
<proteinExistence type="predicted"/>
<reference evidence="3" key="2">
    <citation type="submission" date="2021-04" db="EMBL/GenBank/DDBJ databases">
        <authorList>
            <person name="Podell S."/>
        </authorList>
    </citation>
    <scope>NUCLEOTIDE SEQUENCE</scope>
    <source>
        <strain evidence="3">Hildebrandi</strain>
    </source>
</reference>
<evidence type="ECO:0000256" key="1">
    <source>
        <dbReference type="SAM" id="Coils"/>
    </source>
</evidence>
<evidence type="ECO:0000313" key="3">
    <source>
        <dbReference type="EMBL" id="KAG7353230.1"/>
    </source>
</evidence>
<keyword evidence="4" id="KW-1185">Reference proteome</keyword>
<gene>
    <name evidence="3" type="ORF">IV203_009279</name>
</gene>
<name>A0A9K3PMS7_9STRA</name>
<organism evidence="3 4">
    <name type="scientific">Nitzschia inconspicua</name>
    <dbReference type="NCBI Taxonomy" id="303405"/>
    <lineage>
        <taxon>Eukaryota</taxon>
        <taxon>Sar</taxon>
        <taxon>Stramenopiles</taxon>
        <taxon>Ochrophyta</taxon>
        <taxon>Bacillariophyta</taxon>
        <taxon>Bacillariophyceae</taxon>
        <taxon>Bacillariophycidae</taxon>
        <taxon>Bacillariales</taxon>
        <taxon>Bacillariaceae</taxon>
        <taxon>Nitzschia</taxon>
    </lineage>
</organism>
<feature type="compositionally biased region" description="Polar residues" evidence="2">
    <location>
        <begin position="394"/>
        <end position="413"/>
    </location>
</feature>
<dbReference type="EMBL" id="JAGRRH010000017">
    <property type="protein sequence ID" value="KAG7353230.1"/>
    <property type="molecule type" value="Genomic_DNA"/>
</dbReference>
<protein>
    <submittedName>
        <fullName evidence="3">Uncharacterized protein</fullName>
    </submittedName>
</protein>
<feature type="coiled-coil region" evidence="1">
    <location>
        <begin position="32"/>
        <end position="102"/>
    </location>
</feature>
<dbReference type="OrthoDB" id="10656776at2759"/>
<evidence type="ECO:0000313" key="4">
    <source>
        <dbReference type="Proteomes" id="UP000693970"/>
    </source>
</evidence>
<keyword evidence="1" id="KW-0175">Coiled coil</keyword>
<feature type="compositionally biased region" description="Polar residues" evidence="2">
    <location>
        <begin position="356"/>
        <end position="370"/>
    </location>
</feature>